<dbReference type="Proteomes" id="UP000436006">
    <property type="component" value="Unassembled WGS sequence"/>
</dbReference>
<keyword evidence="2" id="KW-1185">Reference proteome</keyword>
<comment type="caution">
    <text evidence="1">The sequence shown here is derived from an EMBL/GenBank/DDBJ whole genome shotgun (WGS) entry which is preliminary data.</text>
</comment>
<dbReference type="AlphaFoldDB" id="A0A7K1SGF1"/>
<dbReference type="EMBL" id="WPIN01000009">
    <property type="protein sequence ID" value="MVM32897.1"/>
    <property type="molecule type" value="Genomic_DNA"/>
</dbReference>
<dbReference type="RefSeq" id="WP_317165941.1">
    <property type="nucleotide sequence ID" value="NZ_WPIN01000009.1"/>
</dbReference>
<evidence type="ECO:0000313" key="2">
    <source>
        <dbReference type="Proteomes" id="UP000436006"/>
    </source>
</evidence>
<reference evidence="1 2" key="1">
    <citation type="submission" date="2019-12" db="EMBL/GenBank/DDBJ databases">
        <title>Spirosoma sp. HMF4905 genome sequencing and assembly.</title>
        <authorList>
            <person name="Kang H."/>
            <person name="Cha I."/>
            <person name="Kim H."/>
            <person name="Joh K."/>
        </authorList>
    </citation>
    <scope>NUCLEOTIDE SEQUENCE [LARGE SCALE GENOMIC DNA]</scope>
    <source>
        <strain evidence="1 2">HMF4905</strain>
    </source>
</reference>
<evidence type="ECO:0000313" key="1">
    <source>
        <dbReference type="EMBL" id="MVM32897.1"/>
    </source>
</evidence>
<name>A0A7K1SGF1_9BACT</name>
<dbReference type="SUPFAM" id="SSF82171">
    <property type="entry name" value="DPP6 N-terminal domain-like"/>
    <property type="match status" value="1"/>
</dbReference>
<dbReference type="NCBIfam" id="TIGR04131">
    <property type="entry name" value="Bac_Flav_CTERM"/>
    <property type="match status" value="1"/>
</dbReference>
<dbReference type="Pfam" id="PF13585">
    <property type="entry name" value="CHU_C"/>
    <property type="match status" value="1"/>
</dbReference>
<organism evidence="1 2">
    <name type="scientific">Spirosoma arboris</name>
    <dbReference type="NCBI Taxonomy" id="2682092"/>
    <lineage>
        <taxon>Bacteria</taxon>
        <taxon>Pseudomonadati</taxon>
        <taxon>Bacteroidota</taxon>
        <taxon>Cytophagia</taxon>
        <taxon>Cytophagales</taxon>
        <taxon>Cytophagaceae</taxon>
        <taxon>Spirosoma</taxon>
    </lineage>
</organism>
<accession>A0A7K1SGF1</accession>
<sequence>MKYRSWQLKLKQLAICKTLLATLVVSFLWIPVQAQAPKSYTNWYFGDRAGVTFNGTTAQSLIDGNLRSAEGCASISDENGQLLFYTDGSTIWNRNHDVMPGATGLGGNSQTTQSALIVPYQNSTKQFYVFSLATQNQNTGIQYAYVDMNLNSGLGGFTYKNKPLLAGATEKITVIKHCNNLNHWIITHDFGSNTFRVYLINDNGLILTPSLYKVGSTHQTLAGAGHSTHQQNKGYMKPSHDGRKLAVAVSDSIQGGFLEVFDFDSKTGAISNPVRLESAETVGAYGLEFSPDNSLLYLSTMFSKKIYQINVASLSVNTALTVQRQTNYSSGVGALQLGPDNKIYGAPPGEDYLLTINQPNQSGTGCGLVSQAVNLSGRKAMAGLPFLIDEVPMLPPEVTISLKKPGGCNNFLLESKLANLDPNYLIYQWYLDDVAVAGGNKSTLSPTKTGTYTLKVRETKCQDKQKTSNAVRVVLVEVNPTAKIIPDSCGTFLLNAHASGGTIQWTGVGILSPRDQLDSLTVSKITGNQTYRVRVTDPDDATCFAEKEVTATFTPPSPFQFASPTRSGCGDTLTVQAIPTTDWTAFRWQLPDGTSITGTSILARQSGQYQLVAFSASTGCKSETAITVTLYPNPKLQLGPHQVDTCFANINNGYVELNAGLIPDATYTWTSEGKTLGTAQLQKVNTYGTYAVTARTSAGCQASDSVRIAAKCPPMLPVIYVPDAFTPNQDGMNETLVIYGSGAAQMTLIVYNRWGEVLYKATDGASSPSGWATWDGTYQGQPVMSGLYVYKLDGKGTDYPESFTKEGIIEVIR</sequence>
<dbReference type="InterPro" id="IPR026341">
    <property type="entry name" value="T9SS_type_B"/>
</dbReference>
<dbReference type="InterPro" id="IPR015943">
    <property type="entry name" value="WD40/YVTN_repeat-like_dom_sf"/>
</dbReference>
<gene>
    <name evidence="1" type="ORF">GO755_22850</name>
</gene>
<dbReference type="Gene3D" id="2.130.10.10">
    <property type="entry name" value="YVTN repeat-like/Quinoprotein amine dehydrogenase"/>
    <property type="match status" value="1"/>
</dbReference>
<proteinExistence type="predicted"/>
<protein>
    <submittedName>
        <fullName evidence="1">T9SS type B sorting domain-containing protein</fullName>
    </submittedName>
</protein>